<keyword evidence="3" id="KW-0687">Ribonucleoprotein</keyword>
<dbReference type="InterPro" id="IPR036049">
    <property type="entry name" value="Ribosomal_uL29_sf"/>
</dbReference>
<dbReference type="Pfam" id="PF00831">
    <property type="entry name" value="Ribosomal_L29"/>
    <property type="match status" value="1"/>
</dbReference>
<dbReference type="GO" id="GO:0003735">
    <property type="term" value="F:structural constituent of ribosome"/>
    <property type="evidence" value="ECO:0007669"/>
    <property type="project" value="InterPro"/>
</dbReference>
<comment type="caution">
    <text evidence="4">The sequence shown here is derived from an EMBL/GenBank/DDBJ whole genome shotgun (WGS) entry which is preliminary data.</text>
</comment>
<dbReference type="NCBIfam" id="TIGR00012">
    <property type="entry name" value="L29"/>
    <property type="match status" value="1"/>
</dbReference>
<evidence type="ECO:0000313" key="4">
    <source>
        <dbReference type="EMBL" id="KKK50620.1"/>
    </source>
</evidence>
<evidence type="ECO:0000256" key="3">
    <source>
        <dbReference type="ARBA" id="ARBA00023274"/>
    </source>
</evidence>
<evidence type="ECO:0000256" key="1">
    <source>
        <dbReference type="ARBA" id="ARBA00009254"/>
    </source>
</evidence>
<dbReference type="PANTHER" id="PTHR10916">
    <property type="entry name" value="60S RIBOSOMAL PROTEIN L35/50S RIBOSOMAL PROTEIN L29"/>
    <property type="match status" value="1"/>
</dbReference>
<dbReference type="HAMAP" id="MF_00374">
    <property type="entry name" value="Ribosomal_uL29"/>
    <property type="match status" value="1"/>
</dbReference>
<dbReference type="GO" id="GO:0006412">
    <property type="term" value="P:translation"/>
    <property type="evidence" value="ECO:0007669"/>
    <property type="project" value="InterPro"/>
</dbReference>
<accession>A0A0F8WQK4</accession>
<evidence type="ECO:0008006" key="5">
    <source>
        <dbReference type="Google" id="ProtNLM"/>
    </source>
</evidence>
<dbReference type="InterPro" id="IPR001854">
    <property type="entry name" value="Ribosomal_uL29"/>
</dbReference>
<dbReference type="GO" id="GO:0022625">
    <property type="term" value="C:cytosolic large ribosomal subunit"/>
    <property type="evidence" value="ECO:0007669"/>
    <property type="project" value="TreeGrafter"/>
</dbReference>
<evidence type="ECO:0000256" key="2">
    <source>
        <dbReference type="ARBA" id="ARBA00022980"/>
    </source>
</evidence>
<sequence length="75" mass="8818">MAKKLKTKTEEIRKLSDVDIEKELEEAHRRLFSLRLQSETRQITNHRELPAAKRLIARLKTIQRQRQLAAVGEAQ</sequence>
<comment type="similarity">
    <text evidence="1">Belongs to the universal ribosomal protein uL29 family.</text>
</comment>
<organism evidence="4">
    <name type="scientific">marine sediment metagenome</name>
    <dbReference type="NCBI Taxonomy" id="412755"/>
    <lineage>
        <taxon>unclassified sequences</taxon>
        <taxon>metagenomes</taxon>
        <taxon>ecological metagenomes</taxon>
    </lineage>
</organism>
<protein>
    <recommendedName>
        <fullName evidence="5">50S ribosomal protein L29</fullName>
    </recommendedName>
</protein>
<dbReference type="CDD" id="cd00427">
    <property type="entry name" value="Ribosomal_L29_HIP"/>
    <property type="match status" value="1"/>
</dbReference>
<dbReference type="SUPFAM" id="SSF46561">
    <property type="entry name" value="Ribosomal protein L29 (L29p)"/>
    <property type="match status" value="1"/>
</dbReference>
<name>A0A0F8WQK4_9ZZZZ</name>
<dbReference type="PANTHER" id="PTHR10916:SF0">
    <property type="entry name" value="LARGE RIBOSOMAL SUBUNIT PROTEIN UL29C"/>
    <property type="match status" value="1"/>
</dbReference>
<dbReference type="EMBL" id="LAZR01067925">
    <property type="protein sequence ID" value="KKK50620.1"/>
    <property type="molecule type" value="Genomic_DNA"/>
</dbReference>
<dbReference type="AlphaFoldDB" id="A0A0F8WQK4"/>
<gene>
    <name evidence="4" type="ORF">LCGC14_3123200</name>
</gene>
<dbReference type="InterPro" id="IPR050063">
    <property type="entry name" value="Ribosomal_protein_uL29"/>
</dbReference>
<reference evidence="4" key="1">
    <citation type="journal article" date="2015" name="Nature">
        <title>Complex archaea that bridge the gap between prokaryotes and eukaryotes.</title>
        <authorList>
            <person name="Spang A."/>
            <person name="Saw J.H."/>
            <person name="Jorgensen S.L."/>
            <person name="Zaremba-Niedzwiedzka K."/>
            <person name="Martijn J."/>
            <person name="Lind A.E."/>
            <person name="van Eijk R."/>
            <person name="Schleper C."/>
            <person name="Guy L."/>
            <person name="Ettema T.J."/>
        </authorList>
    </citation>
    <scope>NUCLEOTIDE SEQUENCE</scope>
</reference>
<keyword evidence="2" id="KW-0689">Ribosomal protein</keyword>
<proteinExistence type="inferred from homology"/>
<dbReference type="Gene3D" id="1.10.287.310">
    <property type="match status" value="1"/>
</dbReference>